<evidence type="ECO:0000256" key="1">
    <source>
        <dbReference type="ARBA" id="ARBA00023015"/>
    </source>
</evidence>
<dbReference type="PANTHER" id="PTHR43280:SF29">
    <property type="entry name" value="ARAC-FAMILY TRANSCRIPTIONAL REGULATOR"/>
    <property type="match status" value="1"/>
</dbReference>
<feature type="transmembrane region" description="Helical" evidence="4">
    <location>
        <begin position="6"/>
        <end position="26"/>
    </location>
</feature>
<dbReference type="Proteomes" id="UP001216139">
    <property type="component" value="Chromosome"/>
</dbReference>
<reference evidence="6 7" key="1">
    <citation type="submission" date="2023-02" db="EMBL/GenBank/DDBJ databases">
        <title>Genome sequence of Mucilaginibacter jinjuensis strain KACC 16571.</title>
        <authorList>
            <person name="Kim S."/>
            <person name="Heo J."/>
            <person name="Kwon S.-W."/>
        </authorList>
    </citation>
    <scope>NUCLEOTIDE SEQUENCE [LARGE SCALE GENOMIC DNA]</scope>
    <source>
        <strain evidence="6 7">KACC 16571</strain>
    </source>
</reference>
<dbReference type="Pfam" id="PF12833">
    <property type="entry name" value="HTH_18"/>
    <property type="match status" value="1"/>
</dbReference>
<feature type="transmembrane region" description="Helical" evidence="4">
    <location>
        <begin position="64"/>
        <end position="84"/>
    </location>
</feature>
<feature type="transmembrane region" description="Helical" evidence="4">
    <location>
        <begin position="96"/>
        <end position="115"/>
    </location>
</feature>
<dbReference type="SUPFAM" id="SSF46689">
    <property type="entry name" value="Homeodomain-like"/>
    <property type="match status" value="1"/>
</dbReference>
<name>A0ABY7TDU5_9SPHI</name>
<dbReference type="PROSITE" id="PS01124">
    <property type="entry name" value="HTH_ARAC_FAMILY_2"/>
    <property type="match status" value="1"/>
</dbReference>
<dbReference type="RefSeq" id="WP_273632526.1">
    <property type="nucleotide sequence ID" value="NZ_CP117167.1"/>
</dbReference>
<keyword evidence="1" id="KW-0805">Transcription regulation</keyword>
<evidence type="ECO:0000256" key="4">
    <source>
        <dbReference type="SAM" id="Phobius"/>
    </source>
</evidence>
<evidence type="ECO:0000313" key="7">
    <source>
        <dbReference type="Proteomes" id="UP001216139"/>
    </source>
</evidence>
<feature type="transmembrane region" description="Helical" evidence="4">
    <location>
        <begin position="35"/>
        <end position="58"/>
    </location>
</feature>
<organism evidence="6 7">
    <name type="scientific">Mucilaginibacter jinjuensis</name>
    <dbReference type="NCBI Taxonomy" id="1176721"/>
    <lineage>
        <taxon>Bacteria</taxon>
        <taxon>Pseudomonadati</taxon>
        <taxon>Bacteroidota</taxon>
        <taxon>Sphingobacteriia</taxon>
        <taxon>Sphingobacteriales</taxon>
        <taxon>Sphingobacteriaceae</taxon>
        <taxon>Mucilaginibacter</taxon>
    </lineage>
</organism>
<keyword evidence="4" id="KW-0472">Membrane</keyword>
<gene>
    <name evidence="6" type="ORF">PQO05_09640</name>
</gene>
<feature type="transmembrane region" description="Helical" evidence="4">
    <location>
        <begin position="214"/>
        <end position="232"/>
    </location>
</feature>
<dbReference type="EMBL" id="CP117167">
    <property type="protein sequence ID" value="WCT14196.1"/>
    <property type="molecule type" value="Genomic_DNA"/>
</dbReference>
<evidence type="ECO:0000259" key="5">
    <source>
        <dbReference type="PROSITE" id="PS01124"/>
    </source>
</evidence>
<evidence type="ECO:0000256" key="2">
    <source>
        <dbReference type="ARBA" id="ARBA00023125"/>
    </source>
</evidence>
<accession>A0ABY7TDU5</accession>
<dbReference type="PANTHER" id="PTHR43280">
    <property type="entry name" value="ARAC-FAMILY TRANSCRIPTIONAL REGULATOR"/>
    <property type="match status" value="1"/>
</dbReference>
<dbReference type="SMART" id="SM00342">
    <property type="entry name" value="HTH_ARAC"/>
    <property type="match status" value="1"/>
</dbReference>
<keyword evidence="3" id="KW-0804">Transcription</keyword>
<feature type="transmembrane region" description="Helical" evidence="4">
    <location>
        <begin position="184"/>
        <end position="202"/>
    </location>
</feature>
<feature type="transmembrane region" description="Helical" evidence="4">
    <location>
        <begin position="144"/>
        <end position="164"/>
    </location>
</feature>
<sequence length="394" mass="45788">MIVEFLPYYFFAAGIIGLIVSLILLLTKNYFSQKLFLSISLISITICAFNDLCYLTGFIARIPYLYILSRAVMFLVAPCSYLYIRNSFGAIHKVKRYDLLHFIPFLLFIIIATNICLTDPNGCMKVIMNRDNNGVASFNYIENLYSLNMLLWLFYIGMQIVCILKFEQQKNKPDSYYDYKVVDWLKFLNLLLVIVFFLSMINKMHIDSNRNSDLIQGFTLSFMLLVAAFYLLSNPVILYNINQSSGTTQSIEKAHIQYKDEEVPCVTQLFGDKQKEKYLQVLNELFTQQKPFLKKGFTIKDLSQLTSIPTHHLSYLINHEFNLPFQDFINLKRIEYMKTNITSAEWEKLSLEGIAWEVGFNSRTTFFRSFVKLTGISPSEYMQSLESQNKNVSA</sequence>
<dbReference type="InterPro" id="IPR009057">
    <property type="entry name" value="Homeodomain-like_sf"/>
</dbReference>
<keyword evidence="7" id="KW-1185">Reference proteome</keyword>
<keyword evidence="2" id="KW-0238">DNA-binding</keyword>
<dbReference type="Gene3D" id="1.10.10.60">
    <property type="entry name" value="Homeodomain-like"/>
    <property type="match status" value="1"/>
</dbReference>
<proteinExistence type="predicted"/>
<dbReference type="InterPro" id="IPR018060">
    <property type="entry name" value="HTH_AraC"/>
</dbReference>
<evidence type="ECO:0000256" key="3">
    <source>
        <dbReference type="ARBA" id="ARBA00023163"/>
    </source>
</evidence>
<keyword evidence="4" id="KW-0812">Transmembrane</keyword>
<protein>
    <submittedName>
        <fullName evidence="6">Helix-turn-helix domain-containing protein</fullName>
    </submittedName>
</protein>
<evidence type="ECO:0000313" key="6">
    <source>
        <dbReference type="EMBL" id="WCT14196.1"/>
    </source>
</evidence>
<feature type="domain" description="HTH araC/xylS-type" evidence="5">
    <location>
        <begin position="276"/>
        <end position="384"/>
    </location>
</feature>
<keyword evidence="4" id="KW-1133">Transmembrane helix</keyword>